<evidence type="ECO:0000256" key="1">
    <source>
        <dbReference type="ARBA" id="ARBA00006432"/>
    </source>
</evidence>
<dbReference type="PROSITE" id="PS00455">
    <property type="entry name" value="AMP_BINDING"/>
    <property type="match status" value="1"/>
</dbReference>
<sequence>MLQIEKYIADWPDIEFPNFIAWLEESEKQWSGREALRYRRGNERNFTVWTYRHLAEEARRIARGLLDLGLEKGDRVALWSENRPEWCAIWLGSVIAGLVIVPIDFLLHDHECKNIIDFAEPKVVFLPSRKKILADMFADTAFRPKRFVLIDDDYLLFGQGAENHRLPKSCDILPDDPASLIFTSGTTGLAKGVMLSHHGIIANANASILALPIYKDDVFMTILPLHHTYPTTCSFISPLSVGASCTIVEKLVGKKIIADVKDSGGTIMIAVPLLYDKVKAAIAQGFNALPAPLRTLLSRLQCLSLRFVQRGNRNFGKRLFFGLRKRIGLSSVRLMVAGGGPLNGETADFFDSLGFYIVQGYGMSENGPLITTNTMKYKNNKSAGLAVKYTTIKIVDQNEEGVGEICVTSPSLMLGYFKNPETTEQMFTSDGYLKTGDLGYRDHDGFLFITGRKKNLIVTMGGKNIYPEEIEVQFEQSRIVAEILVLGRKSEEHGGEEVFAAIVPGYEYIAETFPEIAGQREAIRALVKKEVEQVNRGLESYKKISDFILRDEPFEKTSSQKIKRYLYREYEMTTSNGD</sequence>
<reference evidence="4 5" key="1">
    <citation type="journal article" date="2010" name="Stand. Genomic Sci.">
        <title>Complete genome sequence of Spirochaeta smaragdinae type strain (SEBR 4228).</title>
        <authorList>
            <person name="Mavromatis K."/>
            <person name="Yasawong M."/>
            <person name="Chertkov O."/>
            <person name="Lapidus A."/>
            <person name="Lucas S."/>
            <person name="Nolan M."/>
            <person name="Del Rio T.G."/>
            <person name="Tice H."/>
            <person name="Cheng J.F."/>
            <person name="Pitluck S."/>
            <person name="Liolios K."/>
            <person name="Ivanova N."/>
            <person name="Tapia R."/>
            <person name="Han C."/>
            <person name="Bruce D."/>
            <person name="Goodwin L."/>
            <person name="Pati A."/>
            <person name="Chen A."/>
            <person name="Palaniappan K."/>
            <person name="Land M."/>
            <person name="Hauser L."/>
            <person name="Chang Y.J."/>
            <person name="Jeffries C.D."/>
            <person name="Detter J.C."/>
            <person name="Rohde M."/>
            <person name="Brambilla E."/>
            <person name="Spring S."/>
            <person name="Goker M."/>
            <person name="Sikorski J."/>
            <person name="Woyke T."/>
            <person name="Bristow J."/>
            <person name="Eisen J.A."/>
            <person name="Markowitz V."/>
            <person name="Hugenholtz P."/>
            <person name="Klenk H.P."/>
            <person name="Kyrpides N.C."/>
        </authorList>
    </citation>
    <scope>NUCLEOTIDE SEQUENCE [LARGE SCALE GENOMIC DNA]</scope>
    <source>
        <strain evidence="5">DSM 11293 / JCM 15392 / SEBR 4228</strain>
    </source>
</reference>
<protein>
    <submittedName>
        <fullName evidence="4">AMP-dependent synthetase and ligase</fullName>
    </submittedName>
</protein>
<dbReference type="PANTHER" id="PTHR43201:SF5">
    <property type="entry name" value="MEDIUM-CHAIN ACYL-COA LIGASE ACSF2, MITOCHONDRIAL"/>
    <property type="match status" value="1"/>
</dbReference>
<proteinExistence type="inferred from homology"/>
<dbReference type="AlphaFoldDB" id="E1R1Q9"/>
<dbReference type="GO" id="GO:0031956">
    <property type="term" value="F:medium-chain fatty acid-CoA ligase activity"/>
    <property type="evidence" value="ECO:0007669"/>
    <property type="project" value="TreeGrafter"/>
</dbReference>
<keyword evidence="2 4" id="KW-0436">Ligase</keyword>
<accession>E1R1Q9</accession>
<dbReference type="InterPro" id="IPR020845">
    <property type="entry name" value="AMP-binding_CS"/>
</dbReference>
<dbReference type="OrthoDB" id="311554at2"/>
<dbReference type="PANTHER" id="PTHR43201">
    <property type="entry name" value="ACYL-COA SYNTHETASE"/>
    <property type="match status" value="1"/>
</dbReference>
<comment type="similarity">
    <text evidence="1">Belongs to the ATP-dependent AMP-binding enzyme family.</text>
</comment>
<name>E1R1Q9_SEDSS</name>
<dbReference type="SUPFAM" id="SSF56801">
    <property type="entry name" value="Acetyl-CoA synthetase-like"/>
    <property type="match status" value="1"/>
</dbReference>
<dbReference type="Pfam" id="PF00501">
    <property type="entry name" value="AMP-binding"/>
    <property type="match status" value="1"/>
</dbReference>
<evidence type="ECO:0000256" key="2">
    <source>
        <dbReference type="ARBA" id="ARBA00022598"/>
    </source>
</evidence>
<dbReference type="KEGG" id="ssm:Spirs_2320"/>
<dbReference type="InterPro" id="IPR045851">
    <property type="entry name" value="AMP-bd_C_sf"/>
</dbReference>
<dbReference type="STRING" id="573413.Spirs_2320"/>
<dbReference type="Pfam" id="PF23562">
    <property type="entry name" value="AMP-binding_C_3"/>
    <property type="match status" value="1"/>
</dbReference>
<evidence type="ECO:0000313" key="5">
    <source>
        <dbReference type="Proteomes" id="UP000002318"/>
    </source>
</evidence>
<feature type="domain" description="AMP-dependent synthetase/ligase" evidence="3">
    <location>
        <begin position="24"/>
        <end position="417"/>
    </location>
</feature>
<keyword evidence="5" id="KW-1185">Reference proteome</keyword>
<evidence type="ECO:0000259" key="3">
    <source>
        <dbReference type="Pfam" id="PF00501"/>
    </source>
</evidence>
<dbReference type="EMBL" id="CP002116">
    <property type="protein sequence ID" value="ADK81435.1"/>
    <property type="molecule type" value="Genomic_DNA"/>
</dbReference>
<dbReference type="GO" id="GO:0006631">
    <property type="term" value="P:fatty acid metabolic process"/>
    <property type="evidence" value="ECO:0007669"/>
    <property type="project" value="TreeGrafter"/>
</dbReference>
<organism evidence="4 5">
    <name type="scientific">Sediminispirochaeta smaragdinae (strain DSM 11293 / JCM 15392 / SEBR 4228)</name>
    <name type="common">Spirochaeta smaragdinae</name>
    <dbReference type="NCBI Taxonomy" id="573413"/>
    <lineage>
        <taxon>Bacteria</taxon>
        <taxon>Pseudomonadati</taxon>
        <taxon>Spirochaetota</taxon>
        <taxon>Spirochaetia</taxon>
        <taxon>Spirochaetales</taxon>
        <taxon>Spirochaetaceae</taxon>
        <taxon>Sediminispirochaeta</taxon>
    </lineage>
</organism>
<evidence type="ECO:0000313" key="4">
    <source>
        <dbReference type="EMBL" id="ADK81435.1"/>
    </source>
</evidence>
<dbReference type="Gene3D" id="3.40.50.12780">
    <property type="entry name" value="N-terminal domain of ligase-like"/>
    <property type="match status" value="1"/>
</dbReference>
<dbReference type="Proteomes" id="UP000002318">
    <property type="component" value="Chromosome"/>
</dbReference>
<gene>
    <name evidence="4" type="ordered locus">Spirs_2320</name>
</gene>
<dbReference type="InterPro" id="IPR042099">
    <property type="entry name" value="ANL_N_sf"/>
</dbReference>
<dbReference type="Gene3D" id="3.30.300.30">
    <property type="match status" value="1"/>
</dbReference>
<dbReference type="HOGENOM" id="CLU_000022_59_9_12"/>
<dbReference type="eggNOG" id="COG1022">
    <property type="taxonomic scope" value="Bacteria"/>
</dbReference>
<dbReference type="RefSeq" id="WP_013254898.1">
    <property type="nucleotide sequence ID" value="NC_014364.1"/>
</dbReference>
<dbReference type="InterPro" id="IPR000873">
    <property type="entry name" value="AMP-dep_synth/lig_dom"/>
</dbReference>